<dbReference type="InterPro" id="IPR000182">
    <property type="entry name" value="GNAT_dom"/>
</dbReference>
<dbReference type="PANTHER" id="PTHR43792:SF8">
    <property type="entry name" value="[RIBOSOMAL PROTEIN US5]-ALANINE N-ACETYLTRANSFERASE"/>
    <property type="match status" value="1"/>
</dbReference>
<feature type="domain" description="N-acetyltransferase" evidence="4">
    <location>
        <begin position="13"/>
        <end position="165"/>
    </location>
</feature>
<dbReference type="Pfam" id="PF13302">
    <property type="entry name" value="Acetyltransf_3"/>
    <property type="match status" value="1"/>
</dbReference>
<dbReference type="PANTHER" id="PTHR43792">
    <property type="entry name" value="GNAT FAMILY, PUTATIVE (AFU_ORTHOLOGUE AFUA_3G00765)-RELATED-RELATED"/>
    <property type="match status" value="1"/>
</dbReference>
<dbReference type="GO" id="GO:0008999">
    <property type="term" value="F:protein-N-terminal-alanine acetyltransferase activity"/>
    <property type="evidence" value="ECO:0007669"/>
    <property type="project" value="TreeGrafter"/>
</dbReference>
<protein>
    <recommendedName>
        <fullName evidence="4">N-acetyltransferase domain-containing protein</fullName>
    </recommendedName>
</protein>
<dbReference type="GO" id="GO:0005737">
    <property type="term" value="C:cytoplasm"/>
    <property type="evidence" value="ECO:0007669"/>
    <property type="project" value="TreeGrafter"/>
</dbReference>
<evidence type="ECO:0000256" key="3">
    <source>
        <dbReference type="ARBA" id="ARBA00038502"/>
    </source>
</evidence>
<evidence type="ECO:0000313" key="5">
    <source>
        <dbReference type="EMBL" id="CCH79467.1"/>
    </source>
</evidence>
<name>A0A077M314_9MICO</name>
<dbReference type="SUPFAM" id="SSF55729">
    <property type="entry name" value="Acyl-CoA N-acyltransferases (Nat)"/>
    <property type="match status" value="1"/>
</dbReference>
<proteinExistence type="inferred from homology"/>
<dbReference type="EMBL" id="CAJB01000375">
    <property type="protein sequence ID" value="CCH79467.1"/>
    <property type="molecule type" value="Genomic_DNA"/>
</dbReference>
<evidence type="ECO:0000259" key="4">
    <source>
        <dbReference type="PROSITE" id="PS51186"/>
    </source>
</evidence>
<evidence type="ECO:0000256" key="2">
    <source>
        <dbReference type="ARBA" id="ARBA00023315"/>
    </source>
</evidence>
<dbReference type="OrthoDB" id="5125488at2"/>
<reference evidence="5 6" key="1">
    <citation type="journal article" date="2013" name="ISME J.">
        <title>A metabolic model for members of the genus Tetrasphaera involved in enhanced biological phosphorus removal.</title>
        <authorList>
            <person name="Kristiansen R."/>
            <person name="Nguyen H.T.T."/>
            <person name="Saunders A.M."/>
            <person name="Nielsen J.L."/>
            <person name="Wimmer R."/>
            <person name="Le V.Q."/>
            <person name="McIlroy S.J."/>
            <person name="Petrovski S."/>
            <person name="Seviour R.J."/>
            <person name="Calteau A."/>
            <person name="Nielsen K.L."/>
            <person name="Nielsen P.H."/>
        </authorList>
    </citation>
    <scope>NUCLEOTIDE SEQUENCE [LARGE SCALE GENOMIC DNA]</scope>
    <source>
        <strain evidence="5 6">T1-X7</strain>
    </source>
</reference>
<dbReference type="Proteomes" id="UP000035721">
    <property type="component" value="Unassembled WGS sequence"/>
</dbReference>
<sequence length="169" mass="18775">MPALQLLRADHRPAVLAFERENRDYFAETISDRGDEYFDRFDELFDELLDRQEAGEVANHLLFDEDGVVLGRFNLYRLQDGTAEVGYRVAQRVAGRGVATAAVRELCRLAASRHHLHTLTAATSDENAASRRVLLKAGFVPVGRADPADLGGRHGARYRLDLTAPATGR</sequence>
<keyword evidence="1" id="KW-0808">Transferase</keyword>
<dbReference type="STRING" id="1194083.BN12_440011"/>
<accession>A0A077M314</accession>
<dbReference type="AlphaFoldDB" id="A0A077M314"/>
<evidence type="ECO:0000256" key="1">
    <source>
        <dbReference type="ARBA" id="ARBA00022679"/>
    </source>
</evidence>
<dbReference type="RefSeq" id="WP_048551346.1">
    <property type="nucleotide sequence ID" value="NZ_HF570958.1"/>
</dbReference>
<dbReference type="InterPro" id="IPR016181">
    <property type="entry name" value="Acyl_CoA_acyltransferase"/>
</dbReference>
<comment type="similarity">
    <text evidence="3">Belongs to the acetyltransferase family. RimJ subfamily.</text>
</comment>
<dbReference type="InterPro" id="IPR051531">
    <property type="entry name" value="N-acetyltransferase"/>
</dbReference>
<gene>
    <name evidence="5" type="ORF">BN12_440011</name>
</gene>
<keyword evidence="6" id="KW-1185">Reference proteome</keyword>
<evidence type="ECO:0000313" key="6">
    <source>
        <dbReference type="Proteomes" id="UP000035721"/>
    </source>
</evidence>
<dbReference type="Gene3D" id="3.40.630.30">
    <property type="match status" value="1"/>
</dbReference>
<dbReference type="PROSITE" id="PS51186">
    <property type="entry name" value="GNAT"/>
    <property type="match status" value="1"/>
</dbReference>
<organism evidence="5 6">
    <name type="scientific">Nostocoides japonicum T1-X7</name>
    <dbReference type="NCBI Taxonomy" id="1194083"/>
    <lineage>
        <taxon>Bacteria</taxon>
        <taxon>Bacillati</taxon>
        <taxon>Actinomycetota</taxon>
        <taxon>Actinomycetes</taxon>
        <taxon>Micrococcales</taxon>
        <taxon>Intrasporangiaceae</taxon>
        <taxon>Nostocoides</taxon>
    </lineage>
</organism>
<keyword evidence="2" id="KW-0012">Acyltransferase</keyword>
<comment type="caution">
    <text evidence="5">The sequence shown here is derived from an EMBL/GenBank/DDBJ whole genome shotgun (WGS) entry which is preliminary data.</text>
</comment>